<name>A0A815BPH1_9BILA</name>
<dbReference type="EMBL" id="CAJNRF010014596">
    <property type="protein sequence ID" value="CAF2158287.1"/>
    <property type="molecule type" value="Genomic_DNA"/>
</dbReference>
<organism evidence="1 7">
    <name type="scientific">Rotaria magnacalcarata</name>
    <dbReference type="NCBI Taxonomy" id="392030"/>
    <lineage>
        <taxon>Eukaryota</taxon>
        <taxon>Metazoa</taxon>
        <taxon>Spiralia</taxon>
        <taxon>Gnathifera</taxon>
        <taxon>Rotifera</taxon>
        <taxon>Eurotatoria</taxon>
        <taxon>Bdelloidea</taxon>
        <taxon>Philodinida</taxon>
        <taxon>Philodinidae</taxon>
        <taxon>Rotaria</taxon>
    </lineage>
</organism>
<evidence type="ECO:0000313" key="3">
    <source>
        <dbReference type="EMBL" id="CAF2158287.1"/>
    </source>
</evidence>
<gene>
    <name evidence="5" type="ORF">BYL167_LOCUS15372</name>
    <name evidence="1" type="ORF">CJN711_LOCUS15553</name>
    <name evidence="6" type="ORF">GIL414_LOCUS15883</name>
    <name evidence="2" type="ORF">KQP761_LOCUS22734</name>
    <name evidence="4" type="ORF">OVN521_LOCUS12856</name>
    <name evidence="3" type="ORF">WKI299_LOCUS31826</name>
</gene>
<dbReference type="EMBL" id="CAJNOW010012002">
    <property type="protein sequence ID" value="CAF1605258.1"/>
    <property type="molecule type" value="Genomic_DNA"/>
</dbReference>
<dbReference type="EMBL" id="CAJOBH010005667">
    <property type="protein sequence ID" value="CAF4031786.1"/>
    <property type="molecule type" value="Genomic_DNA"/>
</dbReference>
<evidence type="ECO:0000313" key="1">
    <source>
        <dbReference type="EMBL" id="CAF1272575.1"/>
    </source>
</evidence>
<reference evidence="1" key="1">
    <citation type="submission" date="2021-02" db="EMBL/GenBank/DDBJ databases">
        <authorList>
            <person name="Nowell W R."/>
        </authorList>
    </citation>
    <scope>NUCLEOTIDE SEQUENCE</scope>
</reference>
<dbReference type="Proteomes" id="UP000663834">
    <property type="component" value="Unassembled WGS sequence"/>
</dbReference>
<dbReference type="Proteomes" id="UP000681720">
    <property type="component" value="Unassembled WGS sequence"/>
</dbReference>
<evidence type="ECO:0000313" key="7">
    <source>
        <dbReference type="Proteomes" id="UP000663855"/>
    </source>
</evidence>
<evidence type="ECO:0000313" key="6">
    <source>
        <dbReference type="EMBL" id="CAF4077763.1"/>
    </source>
</evidence>
<evidence type="ECO:0000313" key="2">
    <source>
        <dbReference type="EMBL" id="CAF1605258.1"/>
    </source>
</evidence>
<protein>
    <submittedName>
        <fullName evidence="1">Uncharacterized protein</fullName>
    </submittedName>
</protein>
<sequence length="116" mass="12384">MGSCFPCGTASLITLVALDYEVDESQVTVVSKTGHCGQGIYQVTFPGITTPIRHDRMGSVYIRHASAPPLSHKVPNQVTPTGKPSNHAVITYAAAADNHAPAQSITMIKMYEERGS</sequence>
<dbReference type="Proteomes" id="UP000681967">
    <property type="component" value="Unassembled WGS sequence"/>
</dbReference>
<dbReference type="Proteomes" id="UP000663856">
    <property type="component" value="Unassembled WGS sequence"/>
</dbReference>
<accession>A0A815BPH1</accession>
<evidence type="ECO:0000313" key="8">
    <source>
        <dbReference type="Proteomes" id="UP000663866"/>
    </source>
</evidence>
<keyword evidence="8" id="KW-1185">Reference proteome</keyword>
<dbReference type="AlphaFoldDB" id="A0A815BPH1"/>
<proteinExistence type="predicted"/>
<dbReference type="Proteomes" id="UP000663855">
    <property type="component" value="Unassembled WGS sequence"/>
</dbReference>
<dbReference type="Proteomes" id="UP000663866">
    <property type="component" value="Unassembled WGS sequence"/>
</dbReference>
<evidence type="ECO:0000313" key="4">
    <source>
        <dbReference type="EMBL" id="CAF3961907.1"/>
    </source>
</evidence>
<dbReference type="EMBL" id="CAJNOV010007189">
    <property type="protein sequence ID" value="CAF1272575.1"/>
    <property type="molecule type" value="Genomic_DNA"/>
</dbReference>
<dbReference type="EMBL" id="CAJOBJ010007103">
    <property type="protein sequence ID" value="CAF4077763.1"/>
    <property type="molecule type" value="Genomic_DNA"/>
</dbReference>
<comment type="caution">
    <text evidence="1">The sequence shown here is derived from an EMBL/GenBank/DDBJ whole genome shotgun (WGS) entry which is preliminary data.</text>
</comment>
<dbReference type="EMBL" id="CAJOBG010001832">
    <property type="protein sequence ID" value="CAF3961907.1"/>
    <property type="molecule type" value="Genomic_DNA"/>
</dbReference>
<evidence type="ECO:0000313" key="5">
    <source>
        <dbReference type="EMBL" id="CAF4031786.1"/>
    </source>
</evidence>